<dbReference type="FunFam" id="3.40.50.720:FF:000158">
    <property type="entry name" value="Zinc-binding alcohol dehydrogenase"/>
    <property type="match status" value="1"/>
</dbReference>
<dbReference type="Proteomes" id="UP000799753">
    <property type="component" value="Unassembled WGS sequence"/>
</dbReference>
<name>A0A6A6RQ53_9PLEO</name>
<evidence type="ECO:0000313" key="13">
    <source>
        <dbReference type="EMBL" id="KAF2636348.1"/>
    </source>
</evidence>
<accession>A0A6A6RQ53</accession>
<evidence type="ECO:0000313" key="14">
    <source>
        <dbReference type="Proteomes" id="UP000799753"/>
    </source>
</evidence>
<dbReference type="InterPro" id="IPR002328">
    <property type="entry name" value="ADH_Zn_CS"/>
</dbReference>
<evidence type="ECO:0000256" key="4">
    <source>
        <dbReference type="ARBA" id="ARBA00022553"/>
    </source>
</evidence>
<dbReference type="InterPro" id="IPR047109">
    <property type="entry name" value="CAD-like"/>
</dbReference>
<evidence type="ECO:0000256" key="5">
    <source>
        <dbReference type="ARBA" id="ARBA00022723"/>
    </source>
</evidence>
<evidence type="ECO:0000256" key="10">
    <source>
        <dbReference type="ARBA" id="ARBA00050997"/>
    </source>
</evidence>
<dbReference type="Pfam" id="PF00107">
    <property type="entry name" value="ADH_zinc_N"/>
    <property type="match status" value="1"/>
</dbReference>
<evidence type="ECO:0000259" key="12">
    <source>
        <dbReference type="SMART" id="SM00829"/>
    </source>
</evidence>
<evidence type="ECO:0000256" key="8">
    <source>
        <dbReference type="ARBA" id="ARBA00023002"/>
    </source>
</evidence>
<dbReference type="EC" id="1.1.1.2" evidence="9"/>
<organism evidence="13 14">
    <name type="scientific">Massarina eburnea CBS 473.64</name>
    <dbReference type="NCBI Taxonomy" id="1395130"/>
    <lineage>
        <taxon>Eukaryota</taxon>
        <taxon>Fungi</taxon>
        <taxon>Dikarya</taxon>
        <taxon>Ascomycota</taxon>
        <taxon>Pezizomycotina</taxon>
        <taxon>Dothideomycetes</taxon>
        <taxon>Pleosporomycetidae</taxon>
        <taxon>Pleosporales</taxon>
        <taxon>Massarineae</taxon>
        <taxon>Massarinaceae</taxon>
        <taxon>Massarina</taxon>
    </lineage>
</organism>
<dbReference type="PANTHER" id="PTHR42683">
    <property type="entry name" value="ALDEHYDE REDUCTASE"/>
    <property type="match status" value="1"/>
</dbReference>
<evidence type="ECO:0000256" key="9">
    <source>
        <dbReference type="ARBA" id="ARBA00024074"/>
    </source>
</evidence>
<dbReference type="SMART" id="SM00829">
    <property type="entry name" value="PKS_ER"/>
    <property type="match status" value="1"/>
</dbReference>
<dbReference type="EMBL" id="MU006799">
    <property type="protein sequence ID" value="KAF2636348.1"/>
    <property type="molecule type" value="Genomic_DNA"/>
</dbReference>
<gene>
    <name evidence="13" type="ORF">P280DRAFT_473189</name>
</gene>
<comment type="subunit">
    <text evidence="3">Homodimer.</text>
</comment>
<dbReference type="GO" id="GO:0006066">
    <property type="term" value="P:alcohol metabolic process"/>
    <property type="evidence" value="ECO:0007669"/>
    <property type="project" value="UniProtKB-ARBA"/>
</dbReference>
<keyword evidence="14" id="KW-1185">Reference proteome</keyword>
<reference evidence="13" key="1">
    <citation type="journal article" date="2020" name="Stud. Mycol.">
        <title>101 Dothideomycetes genomes: a test case for predicting lifestyles and emergence of pathogens.</title>
        <authorList>
            <person name="Haridas S."/>
            <person name="Albert R."/>
            <person name="Binder M."/>
            <person name="Bloem J."/>
            <person name="Labutti K."/>
            <person name="Salamov A."/>
            <person name="Andreopoulos B."/>
            <person name="Baker S."/>
            <person name="Barry K."/>
            <person name="Bills G."/>
            <person name="Bluhm B."/>
            <person name="Cannon C."/>
            <person name="Castanera R."/>
            <person name="Culley D."/>
            <person name="Daum C."/>
            <person name="Ezra D."/>
            <person name="Gonzalez J."/>
            <person name="Henrissat B."/>
            <person name="Kuo A."/>
            <person name="Liang C."/>
            <person name="Lipzen A."/>
            <person name="Lutzoni F."/>
            <person name="Magnuson J."/>
            <person name="Mondo S."/>
            <person name="Nolan M."/>
            <person name="Ohm R."/>
            <person name="Pangilinan J."/>
            <person name="Park H.-J."/>
            <person name="Ramirez L."/>
            <person name="Alfaro M."/>
            <person name="Sun H."/>
            <person name="Tritt A."/>
            <person name="Yoshinaga Y."/>
            <person name="Zwiers L.-H."/>
            <person name="Turgeon B."/>
            <person name="Goodwin S."/>
            <person name="Spatafora J."/>
            <person name="Crous P."/>
            <person name="Grigoriev I."/>
        </authorList>
    </citation>
    <scope>NUCLEOTIDE SEQUENCE</scope>
    <source>
        <strain evidence="13">CBS 473.64</strain>
    </source>
</reference>
<evidence type="ECO:0000256" key="11">
    <source>
        <dbReference type="RuleBase" id="RU361277"/>
    </source>
</evidence>
<keyword evidence="4" id="KW-0597">Phosphoprotein</keyword>
<dbReference type="Gene3D" id="3.90.180.10">
    <property type="entry name" value="Medium-chain alcohol dehydrogenases, catalytic domain"/>
    <property type="match status" value="1"/>
</dbReference>
<evidence type="ECO:0000256" key="3">
    <source>
        <dbReference type="ARBA" id="ARBA00011738"/>
    </source>
</evidence>
<evidence type="ECO:0000256" key="2">
    <source>
        <dbReference type="ARBA" id="ARBA00008072"/>
    </source>
</evidence>
<dbReference type="AlphaFoldDB" id="A0A6A6RQ53"/>
<dbReference type="SUPFAM" id="SSF50129">
    <property type="entry name" value="GroES-like"/>
    <property type="match status" value="1"/>
</dbReference>
<comment type="catalytic activity">
    <reaction evidence="10">
        <text>a primary alcohol + NADP(+) = an aldehyde + NADPH + H(+)</text>
        <dbReference type="Rhea" id="RHEA:15937"/>
        <dbReference type="ChEBI" id="CHEBI:15378"/>
        <dbReference type="ChEBI" id="CHEBI:15734"/>
        <dbReference type="ChEBI" id="CHEBI:17478"/>
        <dbReference type="ChEBI" id="CHEBI:57783"/>
        <dbReference type="ChEBI" id="CHEBI:58349"/>
        <dbReference type="EC" id="1.1.1.2"/>
    </reaction>
    <physiologicalReaction direction="left-to-right" evidence="10">
        <dbReference type="Rhea" id="RHEA:15938"/>
    </physiologicalReaction>
    <physiologicalReaction direction="right-to-left" evidence="10">
        <dbReference type="Rhea" id="RHEA:15939"/>
    </physiologicalReaction>
</comment>
<dbReference type="SUPFAM" id="SSF51735">
    <property type="entry name" value="NAD(P)-binding Rossmann-fold domains"/>
    <property type="match status" value="1"/>
</dbReference>
<dbReference type="Gene3D" id="3.40.50.720">
    <property type="entry name" value="NAD(P)-binding Rossmann-like Domain"/>
    <property type="match status" value="1"/>
</dbReference>
<sequence>MTSPETFNGWLGHDSKSVQGNLRWESFAPKPFAETDVDIKISHCGICGSDLHTLRSGWGPTHYPICVGHEIVGHVVRVGNVASSRLQIGDRVGVGAQAFSCQKEDCDECSSGLQQYCKGFVGTYNGKYEDSGYWSMGGYADHARVPAAFAVKIPKTLKSEDAAPMMCGGITVYAPLKNNGAGPGKRVGIVGLGGLGHFGVLFAKALGCEQVVAISRGRNKEKDARAMGATEYIATAEDENWDKKHAKSLDLIVSTVSSPDLPLAEYLSLLRTNGQFIQVGAPEDKLPAFAAFALIGQGCKLGGSLIGSPKEIEDMLAFAAEKGIKPWVQTQPMEEANKGVVEMDKGSARYRIVLVNEEEAKARGL</sequence>
<dbReference type="InterPro" id="IPR013154">
    <property type="entry name" value="ADH-like_N"/>
</dbReference>
<comment type="cofactor">
    <cofactor evidence="1 11">
        <name>Zn(2+)</name>
        <dbReference type="ChEBI" id="CHEBI:29105"/>
    </cofactor>
</comment>
<evidence type="ECO:0000256" key="7">
    <source>
        <dbReference type="ARBA" id="ARBA00022857"/>
    </source>
</evidence>
<dbReference type="GO" id="GO:0008106">
    <property type="term" value="F:alcohol dehydrogenase (NADP+) activity"/>
    <property type="evidence" value="ECO:0007669"/>
    <property type="project" value="UniProtKB-EC"/>
</dbReference>
<dbReference type="InterPro" id="IPR020843">
    <property type="entry name" value="ER"/>
</dbReference>
<dbReference type="InterPro" id="IPR013149">
    <property type="entry name" value="ADH-like_C"/>
</dbReference>
<evidence type="ECO:0000256" key="6">
    <source>
        <dbReference type="ARBA" id="ARBA00022833"/>
    </source>
</evidence>
<proteinExistence type="inferred from homology"/>
<comment type="similarity">
    <text evidence="2 11">Belongs to the zinc-containing alcohol dehydrogenase family.</text>
</comment>
<dbReference type="InterPro" id="IPR011032">
    <property type="entry name" value="GroES-like_sf"/>
</dbReference>
<protein>
    <recommendedName>
        <fullName evidence="9">alcohol dehydrogenase (NADP(+))</fullName>
        <ecNumber evidence="9">1.1.1.2</ecNumber>
    </recommendedName>
</protein>
<dbReference type="PROSITE" id="PS00059">
    <property type="entry name" value="ADH_ZINC"/>
    <property type="match status" value="1"/>
</dbReference>
<dbReference type="GO" id="GO:0008270">
    <property type="term" value="F:zinc ion binding"/>
    <property type="evidence" value="ECO:0007669"/>
    <property type="project" value="InterPro"/>
</dbReference>
<keyword evidence="8" id="KW-0560">Oxidoreductase</keyword>
<dbReference type="CDD" id="cd05283">
    <property type="entry name" value="CAD1"/>
    <property type="match status" value="1"/>
</dbReference>
<keyword evidence="5 11" id="KW-0479">Metal-binding</keyword>
<feature type="domain" description="Enoyl reductase (ER)" evidence="12">
    <location>
        <begin position="20"/>
        <end position="354"/>
    </location>
</feature>
<dbReference type="OrthoDB" id="1879366at2759"/>
<evidence type="ECO:0000256" key="1">
    <source>
        <dbReference type="ARBA" id="ARBA00001947"/>
    </source>
</evidence>
<dbReference type="Pfam" id="PF08240">
    <property type="entry name" value="ADH_N"/>
    <property type="match status" value="1"/>
</dbReference>
<dbReference type="InterPro" id="IPR036291">
    <property type="entry name" value="NAD(P)-bd_dom_sf"/>
</dbReference>
<keyword evidence="7" id="KW-0521">NADP</keyword>
<keyword evidence="6 11" id="KW-0862">Zinc</keyword>